<keyword evidence="5" id="KW-1185">Reference proteome</keyword>
<feature type="region of interest" description="Disordered" evidence="2">
    <location>
        <begin position="394"/>
        <end position="415"/>
    </location>
</feature>
<dbReference type="CDD" id="cd00173">
    <property type="entry name" value="SH2"/>
    <property type="match status" value="1"/>
</dbReference>
<protein>
    <recommendedName>
        <fullName evidence="3">SH2 domain-containing protein</fullName>
    </recommendedName>
</protein>
<dbReference type="AlphaFoldDB" id="A0A9W6ZI07"/>
<evidence type="ECO:0000313" key="4">
    <source>
        <dbReference type="EMBL" id="GMH50380.1"/>
    </source>
</evidence>
<accession>A0A9W6ZI07</accession>
<sequence length="415" mass="47159">VLATSEVKLAPLIEQFDSANTSAKSEDKDVPSQTLLRRHHTSIAAVKDVVEKNVPLAPLDQFNSAVMLINVMSRTLNLDEMKSHAVEGMILAKITREQWLHSLAQRPALLRTKGNPLKIKNLALELDNKKMGELDAVPQERPPSERSRFEDIEAEVRKHISDRRCASLWVACIRIFVRMNSGSKSPPNVENLEDLRRVVVSWEVCETALQHCIDRWTKATALSCRRLTNKEMRFIKSRMTSLSQVKDDLITFENFKKFCEWFSPSLTTLIRVSSEWQCQRPLLFHGFVGRFDAEAMLKGKDVGTFLIRLSESKPGWLAISFNDLRKSSTKVKIRQDHCAMSVDEKGFTLFFAKGQRIYDTLTDLVYECRKLVVLPSGMDKKEAFGKVVVNYATASRGGGSKDSSRSRRKDGKQRP</sequence>
<dbReference type="Proteomes" id="UP001165082">
    <property type="component" value="Unassembled WGS sequence"/>
</dbReference>
<feature type="compositionally biased region" description="Basic residues" evidence="2">
    <location>
        <begin position="406"/>
        <end position="415"/>
    </location>
</feature>
<dbReference type="OrthoDB" id="201193at2759"/>
<organism evidence="4 5">
    <name type="scientific">Triparma retinervis</name>
    <dbReference type="NCBI Taxonomy" id="2557542"/>
    <lineage>
        <taxon>Eukaryota</taxon>
        <taxon>Sar</taxon>
        <taxon>Stramenopiles</taxon>
        <taxon>Ochrophyta</taxon>
        <taxon>Bolidophyceae</taxon>
        <taxon>Parmales</taxon>
        <taxon>Triparmaceae</taxon>
        <taxon>Triparma</taxon>
    </lineage>
</organism>
<name>A0A9W6ZI07_9STRA</name>
<gene>
    <name evidence="4" type="ORF">TrRE_jg1132</name>
</gene>
<dbReference type="SMART" id="SM00252">
    <property type="entry name" value="SH2"/>
    <property type="match status" value="1"/>
</dbReference>
<dbReference type="Pfam" id="PF00017">
    <property type="entry name" value="SH2"/>
    <property type="match status" value="1"/>
</dbReference>
<feature type="domain" description="SH2" evidence="3">
    <location>
        <begin position="283"/>
        <end position="365"/>
    </location>
</feature>
<evidence type="ECO:0000256" key="2">
    <source>
        <dbReference type="SAM" id="MobiDB-lite"/>
    </source>
</evidence>
<evidence type="ECO:0000259" key="3">
    <source>
        <dbReference type="PROSITE" id="PS50001"/>
    </source>
</evidence>
<proteinExistence type="predicted"/>
<dbReference type="SUPFAM" id="SSF55550">
    <property type="entry name" value="SH2 domain"/>
    <property type="match status" value="1"/>
</dbReference>
<dbReference type="InterPro" id="IPR000980">
    <property type="entry name" value="SH2"/>
</dbReference>
<evidence type="ECO:0000256" key="1">
    <source>
        <dbReference type="PROSITE-ProRule" id="PRU00191"/>
    </source>
</evidence>
<comment type="caution">
    <text evidence="4">The sequence shown here is derived from an EMBL/GenBank/DDBJ whole genome shotgun (WGS) entry which is preliminary data.</text>
</comment>
<dbReference type="EMBL" id="BRXZ01001944">
    <property type="protein sequence ID" value="GMH50380.1"/>
    <property type="molecule type" value="Genomic_DNA"/>
</dbReference>
<dbReference type="PROSITE" id="PS50001">
    <property type="entry name" value="SH2"/>
    <property type="match status" value="1"/>
</dbReference>
<reference evidence="4" key="1">
    <citation type="submission" date="2022-07" db="EMBL/GenBank/DDBJ databases">
        <title>Genome analysis of Parmales, a sister group of diatoms, reveals the evolutionary specialization of diatoms from phago-mixotrophs to photoautotrophs.</title>
        <authorList>
            <person name="Ban H."/>
            <person name="Sato S."/>
            <person name="Yoshikawa S."/>
            <person name="Kazumasa Y."/>
            <person name="Nakamura Y."/>
            <person name="Ichinomiya M."/>
            <person name="Saitoh K."/>
            <person name="Sato N."/>
            <person name="Blanc-Mathieu R."/>
            <person name="Endo H."/>
            <person name="Kuwata A."/>
            <person name="Ogata H."/>
        </authorList>
    </citation>
    <scope>NUCLEOTIDE SEQUENCE</scope>
</reference>
<dbReference type="InterPro" id="IPR036860">
    <property type="entry name" value="SH2_dom_sf"/>
</dbReference>
<evidence type="ECO:0000313" key="5">
    <source>
        <dbReference type="Proteomes" id="UP001165082"/>
    </source>
</evidence>
<dbReference type="Gene3D" id="3.30.505.10">
    <property type="entry name" value="SH2 domain"/>
    <property type="match status" value="1"/>
</dbReference>
<keyword evidence="1" id="KW-0727">SH2 domain</keyword>
<feature type="non-terminal residue" evidence="4">
    <location>
        <position position="1"/>
    </location>
</feature>